<proteinExistence type="predicted"/>
<organism evidence="1 2">
    <name type="scientific">Streptomyces inusitatus</name>
    <dbReference type="NCBI Taxonomy" id="68221"/>
    <lineage>
        <taxon>Bacteria</taxon>
        <taxon>Bacillati</taxon>
        <taxon>Actinomycetota</taxon>
        <taxon>Actinomycetes</taxon>
        <taxon>Kitasatosporales</taxon>
        <taxon>Streptomycetaceae</taxon>
        <taxon>Streptomyces</taxon>
    </lineage>
</organism>
<reference evidence="1" key="1">
    <citation type="journal article" date="2014" name="Int. J. Syst. Evol. Microbiol.">
        <title>Complete genome sequence of Corynebacterium casei LMG S-19264T (=DSM 44701T), isolated from a smear-ripened cheese.</title>
        <authorList>
            <consortium name="US DOE Joint Genome Institute (JGI-PGF)"/>
            <person name="Walter F."/>
            <person name="Albersmeier A."/>
            <person name="Kalinowski J."/>
            <person name="Ruckert C."/>
        </authorList>
    </citation>
    <scope>NUCLEOTIDE SEQUENCE</scope>
    <source>
        <strain evidence="1">JCM 4988</strain>
    </source>
</reference>
<gene>
    <name evidence="1" type="ORF">GCM10010387_02870</name>
</gene>
<comment type="caution">
    <text evidence="1">The sequence shown here is derived from an EMBL/GenBank/DDBJ whole genome shotgun (WGS) entry which is preliminary data.</text>
</comment>
<reference evidence="1" key="2">
    <citation type="submission" date="2020-09" db="EMBL/GenBank/DDBJ databases">
        <authorList>
            <person name="Sun Q."/>
            <person name="Ohkuma M."/>
        </authorList>
    </citation>
    <scope>NUCLEOTIDE SEQUENCE</scope>
    <source>
        <strain evidence="1">JCM 4988</strain>
    </source>
</reference>
<sequence length="111" mass="11977">MGRGGAAVRGLPRGLLLLVRVAEVLRFALVGSTAVAAARRLGPLGRLLLGVRRCRTAAATVRWRCLPRLLLLRAVVPAASDPESSHVVERTRSGPFQYRRARVEGPFAAEL</sequence>
<evidence type="ECO:0000313" key="1">
    <source>
        <dbReference type="EMBL" id="GGZ14208.1"/>
    </source>
</evidence>
<accession>A0A918PLX9</accession>
<keyword evidence="2" id="KW-1185">Reference proteome</keyword>
<name>A0A918PLX9_9ACTN</name>
<dbReference type="Proteomes" id="UP000630936">
    <property type="component" value="Unassembled WGS sequence"/>
</dbReference>
<dbReference type="EMBL" id="BMWG01000001">
    <property type="protein sequence ID" value="GGZ14208.1"/>
    <property type="molecule type" value="Genomic_DNA"/>
</dbReference>
<evidence type="ECO:0000313" key="2">
    <source>
        <dbReference type="Proteomes" id="UP000630936"/>
    </source>
</evidence>
<protein>
    <submittedName>
        <fullName evidence="1">Uncharacterized protein</fullName>
    </submittedName>
</protein>
<dbReference type="AlphaFoldDB" id="A0A918PLX9"/>